<dbReference type="Gene3D" id="3.40.50.150">
    <property type="entry name" value="Vaccinia Virus protein VP39"/>
    <property type="match status" value="1"/>
</dbReference>
<dbReference type="AlphaFoldDB" id="A0A941EH61"/>
<gene>
    <name evidence="1" type="ORF">KDK95_33225</name>
</gene>
<evidence type="ECO:0008006" key="3">
    <source>
        <dbReference type="Google" id="ProtNLM"/>
    </source>
</evidence>
<comment type="caution">
    <text evidence="1">The sequence shown here is derived from an EMBL/GenBank/DDBJ whole genome shotgun (WGS) entry which is preliminary data.</text>
</comment>
<accession>A0A941EH61</accession>
<dbReference type="RefSeq" id="WP_212522331.1">
    <property type="nucleotide sequence ID" value="NZ_JAGSOH010000198.1"/>
</dbReference>
<sequence length="269" mass="28955">MARLSKDDARLHRQARQLVALARDLTDEEIDFVFEHYQESQNPGHGLDGAFFTPEDLAFDLTVEVGGDRLIDLCAGIGRIASLAAHPAAPHRAGRAPSEIVCVERDPEYVRVGRKLVPQAQWIEADVLALPPGLGGFDTAFGNPPFGGLARSANPTAYTGALFEYHVIAVAARLADSGVFLIPQPSAPVRHSGLVRPVRQHNGPYGRFTRETGLKLTSSSIDTATHARAWRGVSPRVEVVVCDYASARRATQAGRRPVTAPACPAVIGR</sequence>
<dbReference type="EMBL" id="JAGSOH010000198">
    <property type="protein sequence ID" value="MBR7831216.1"/>
    <property type="molecule type" value="Genomic_DNA"/>
</dbReference>
<name>A0A941EH61_9ACTN</name>
<evidence type="ECO:0000313" key="2">
    <source>
        <dbReference type="Proteomes" id="UP000676325"/>
    </source>
</evidence>
<protein>
    <recommendedName>
        <fullName evidence="3">Methyltransferase</fullName>
    </recommendedName>
</protein>
<dbReference type="CDD" id="cd02440">
    <property type="entry name" value="AdoMet_MTases"/>
    <property type="match status" value="1"/>
</dbReference>
<dbReference type="SUPFAM" id="SSF53335">
    <property type="entry name" value="S-adenosyl-L-methionine-dependent methyltransferases"/>
    <property type="match status" value="1"/>
</dbReference>
<dbReference type="Proteomes" id="UP000676325">
    <property type="component" value="Unassembled WGS sequence"/>
</dbReference>
<keyword evidence="2" id="KW-1185">Reference proteome</keyword>
<proteinExistence type="predicted"/>
<evidence type="ECO:0000313" key="1">
    <source>
        <dbReference type="EMBL" id="MBR7831216.1"/>
    </source>
</evidence>
<organism evidence="1 2">
    <name type="scientific">Actinospica acidithermotolerans</name>
    <dbReference type="NCBI Taxonomy" id="2828514"/>
    <lineage>
        <taxon>Bacteria</taxon>
        <taxon>Bacillati</taxon>
        <taxon>Actinomycetota</taxon>
        <taxon>Actinomycetes</taxon>
        <taxon>Catenulisporales</taxon>
        <taxon>Actinospicaceae</taxon>
        <taxon>Actinospica</taxon>
    </lineage>
</organism>
<dbReference type="InterPro" id="IPR029063">
    <property type="entry name" value="SAM-dependent_MTases_sf"/>
</dbReference>
<reference evidence="1" key="1">
    <citation type="submission" date="2021-04" db="EMBL/GenBank/DDBJ databases">
        <title>Genome based classification of Actinospica acidithermotolerans sp. nov., an actinobacterium isolated from an Indonesian hot spring.</title>
        <authorList>
            <person name="Kusuma A.B."/>
            <person name="Putra K.E."/>
            <person name="Nafisah S."/>
            <person name="Loh J."/>
            <person name="Nouioui I."/>
            <person name="Goodfellow M."/>
        </authorList>
    </citation>
    <scope>NUCLEOTIDE SEQUENCE</scope>
    <source>
        <strain evidence="1">MGRD01-02</strain>
    </source>
</reference>